<reference evidence="2 3" key="1">
    <citation type="submission" date="2019-05" db="EMBL/GenBank/DDBJ databases">
        <title>Another draft genome of Portunus trituberculatus and its Hox gene families provides insights of decapod evolution.</title>
        <authorList>
            <person name="Jeong J.-H."/>
            <person name="Song I."/>
            <person name="Kim S."/>
            <person name="Choi T."/>
            <person name="Kim D."/>
            <person name="Ryu S."/>
            <person name="Kim W."/>
        </authorList>
    </citation>
    <scope>NUCLEOTIDE SEQUENCE [LARGE SCALE GENOMIC DNA]</scope>
    <source>
        <tissue evidence="2">Muscle</tissue>
    </source>
</reference>
<keyword evidence="1" id="KW-0812">Transmembrane</keyword>
<protein>
    <submittedName>
        <fullName evidence="2">Uncharacterized protein</fullName>
    </submittedName>
</protein>
<evidence type="ECO:0000313" key="2">
    <source>
        <dbReference type="EMBL" id="MPC28478.1"/>
    </source>
</evidence>
<evidence type="ECO:0000313" key="3">
    <source>
        <dbReference type="Proteomes" id="UP000324222"/>
    </source>
</evidence>
<dbReference type="EMBL" id="VSRR010001919">
    <property type="protein sequence ID" value="MPC28478.1"/>
    <property type="molecule type" value="Genomic_DNA"/>
</dbReference>
<dbReference type="AlphaFoldDB" id="A0A5B7E407"/>
<keyword evidence="1" id="KW-1133">Transmembrane helix</keyword>
<proteinExistence type="predicted"/>
<feature type="transmembrane region" description="Helical" evidence="1">
    <location>
        <begin position="54"/>
        <end position="73"/>
    </location>
</feature>
<organism evidence="2 3">
    <name type="scientific">Portunus trituberculatus</name>
    <name type="common">Swimming crab</name>
    <name type="synonym">Neptunus trituberculatus</name>
    <dbReference type="NCBI Taxonomy" id="210409"/>
    <lineage>
        <taxon>Eukaryota</taxon>
        <taxon>Metazoa</taxon>
        <taxon>Ecdysozoa</taxon>
        <taxon>Arthropoda</taxon>
        <taxon>Crustacea</taxon>
        <taxon>Multicrustacea</taxon>
        <taxon>Malacostraca</taxon>
        <taxon>Eumalacostraca</taxon>
        <taxon>Eucarida</taxon>
        <taxon>Decapoda</taxon>
        <taxon>Pleocyemata</taxon>
        <taxon>Brachyura</taxon>
        <taxon>Eubrachyura</taxon>
        <taxon>Portunoidea</taxon>
        <taxon>Portunidae</taxon>
        <taxon>Portuninae</taxon>
        <taxon>Portunus</taxon>
    </lineage>
</organism>
<evidence type="ECO:0000256" key="1">
    <source>
        <dbReference type="SAM" id="Phobius"/>
    </source>
</evidence>
<sequence>MLQARTNTVVNEPRFEKNNMECHISGRGQEDRHSLIVPFLSHARPHQTPLPADTIILLETPTLLIIYWVFFRYDLNDRQLLARCASATEHSGPCFFAFGSSFDQLMFCLKTAAPRQEHGT</sequence>
<comment type="caution">
    <text evidence="2">The sequence shown here is derived from an EMBL/GenBank/DDBJ whole genome shotgun (WGS) entry which is preliminary data.</text>
</comment>
<accession>A0A5B7E407</accession>
<gene>
    <name evidence="2" type="ORF">E2C01_021684</name>
</gene>
<keyword evidence="1" id="KW-0472">Membrane</keyword>
<dbReference type="Proteomes" id="UP000324222">
    <property type="component" value="Unassembled WGS sequence"/>
</dbReference>
<name>A0A5B7E407_PORTR</name>
<keyword evidence="3" id="KW-1185">Reference proteome</keyword>